<evidence type="ECO:0000256" key="1">
    <source>
        <dbReference type="ARBA" id="ARBA00022553"/>
    </source>
</evidence>
<organism evidence="4 5">
    <name type="scientific">Carboxylicivirga linearis</name>
    <dbReference type="NCBI Taxonomy" id="1628157"/>
    <lineage>
        <taxon>Bacteria</taxon>
        <taxon>Pseudomonadati</taxon>
        <taxon>Bacteroidota</taxon>
        <taxon>Bacteroidia</taxon>
        <taxon>Marinilabiliales</taxon>
        <taxon>Marinilabiliaceae</taxon>
        <taxon>Carboxylicivirga</taxon>
    </lineage>
</organism>
<dbReference type="SMART" id="SM00448">
    <property type="entry name" value="REC"/>
    <property type="match status" value="1"/>
</dbReference>
<comment type="caution">
    <text evidence="4">The sequence shown here is derived from an EMBL/GenBank/DDBJ whole genome shotgun (WGS) entry which is preliminary data.</text>
</comment>
<dbReference type="SUPFAM" id="SSF52172">
    <property type="entry name" value="CheY-like"/>
    <property type="match status" value="1"/>
</dbReference>
<name>A0ABS5JYJ8_9BACT</name>
<keyword evidence="5" id="KW-1185">Reference proteome</keyword>
<sequence>MRYKVLYVDDEQSNLRIFKDTFRRDFEVFIVDSGAKAIELISKTTIDLVITDQRMPEMTGVELLREITHRFNDIPHNRLILSGYAEDSEIQEAFNNYHLSKFISKPWDYEDLKKVIIQSMEEN</sequence>
<evidence type="ECO:0000313" key="5">
    <source>
        <dbReference type="Proteomes" id="UP000708576"/>
    </source>
</evidence>
<evidence type="ECO:0000259" key="3">
    <source>
        <dbReference type="PROSITE" id="PS50110"/>
    </source>
</evidence>
<evidence type="ECO:0000256" key="2">
    <source>
        <dbReference type="PROSITE-ProRule" id="PRU00169"/>
    </source>
</evidence>
<protein>
    <submittedName>
        <fullName evidence="4">Response regulator</fullName>
    </submittedName>
</protein>
<dbReference type="InterPro" id="IPR011006">
    <property type="entry name" value="CheY-like_superfamily"/>
</dbReference>
<accession>A0ABS5JYJ8</accession>
<evidence type="ECO:0000313" key="4">
    <source>
        <dbReference type="EMBL" id="MBS2099977.1"/>
    </source>
</evidence>
<dbReference type="RefSeq" id="WP_212217219.1">
    <property type="nucleotide sequence ID" value="NZ_JAGUCO010000017.1"/>
</dbReference>
<proteinExistence type="predicted"/>
<keyword evidence="1 2" id="KW-0597">Phosphoprotein</keyword>
<dbReference type="Proteomes" id="UP000708576">
    <property type="component" value="Unassembled WGS sequence"/>
</dbReference>
<dbReference type="EMBL" id="JAGUCO010000017">
    <property type="protein sequence ID" value="MBS2099977.1"/>
    <property type="molecule type" value="Genomic_DNA"/>
</dbReference>
<dbReference type="PANTHER" id="PTHR44591">
    <property type="entry name" value="STRESS RESPONSE REGULATOR PROTEIN 1"/>
    <property type="match status" value="1"/>
</dbReference>
<gene>
    <name evidence="4" type="ORF">KEM10_16940</name>
</gene>
<feature type="domain" description="Response regulatory" evidence="3">
    <location>
        <begin position="4"/>
        <end position="120"/>
    </location>
</feature>
<dbReference type="InterPro" id="IPR001789">
    <property type="entry name" value="Sig_transdc_resp-reg_receiver"/>
</dbReference>
<dbReference type="Gene3D" id="3.40.50.2300">
    <property type="match status" value="1"/>
</dbReference>
<dbReference type="PROSITE" id="PS50110">
    <property type="entry name" value="RESPONSE_REGULATORY"/>
    <property type="match status" value="1"/>
</dbReference>
<dbReference type="InterPro" id="IPR050595">
    <property type="entry name" value="Bact_response_regulator"/>
</dbReference>
<feature type="modified residue" description="4-aspartylphosphate" evidence="2">
    <location>
        <position position="52"/>
    </location>
</feature>
<dbReference type="PANTHER" id="PTHR44591:SF19">
    <property type="entry name" value="TWO-COMPONENT RESPONSE REGULATOR-RELATED"/>
    <property type="match status" value="1"/>
</dbReference>
<dbReference type="Pfam" id="PF00072">
    <property type="entry name" value="Response_reg"/>
    <property type="match status" value="1"/>
</dbReference>
<reference evidence="4 5" key="1">
    <citation type="journal article" date="2015" name="Int. J. Syst. Evol. Microbiol.">
        <title>Carboxylicivirga linearis sp. nov., isolated from a sea cucumber culture pond.</title>
        <authorList>
            <person name="Wang F.Q."/>
            <person name="Zhou Y.X."/>
            <person name="Lin X.Z."/>
            <person name="Chen G.J."/>
            <person name="Du Z.J."/>
        </authorList>
    </citation>
    <scope>NUCLEOTIDE SEQUENCE [LARGE SCALE GENOMIC DNA]</scope>
    <source>
        <strain evidence="4 5">FB218</strain>
    </source>
</reference>